<dbReference type="InterPro" id="IPR050345">
    <property type="entry name" value="Aliph_Amidase/BUP"/>
</dbReference>
<feature type="domain" description="CN hydrolase" evidence="2">
    <location>
        <begin position="5"/>
        <end position="279"/>
    </location>
</feature>
<dbReference type="STRING" id="106004.A0A1Y2FYP4"/>
<protein>
    <submittedName>
        <fullName evidence="3">Carbon-nitrogen hydrolase</fullName>
    </submittedName>
</protein>
<reference evidence="3 4" key="1">
    <citation type="submission" date="2016-07" db="EMBL/GenBank/DDBJ databases">
        <title>Pervasive Adenine N6-methylation of Active Genes in Fungi.</title>
        <authorList>
            <consortium name="DOE Joint Genome Institute"/>
            <person name="Mondo S.J."/>
            <person name="Dannebaum R.O."/>
            <person name="Kuo R.C."/>
            <person name="Labutti K."/>
            <person name="Haridas S."/>
            <person name="Kuo A."/>
            <person name="Salamov A."/>
            <person name="Ahrendt S.R."/>
            <person name="Lipzen A."/>
            <person name="Sullivan W."/>
            <person name="Andreopoulos W.B."/>
            <person name="Clum A."/>
            <person name="Lindquist E."/>
            <person name="Daum C."/>
            <person name="Ramamoorthy G.K."/>
            <person name="Gryganskyi A."/>
            <person name="Culley D."/>
            <person name="Magnuson J.K."/>
            <person name="James T.Y."/>
            <person name="O'Malley M.A."/>
            <person name="Stajich J.E."/>
            <person name="Spatafora J.W."/>
            <person name="Visel A."/>
            <person name="Grigoriev I.V."/>
        </authorList>
    </citation>
    <scope>NUCLEOTIDE SEQUENCE [LARGE SCALE GENOMIC DNA]</scope>
    <source>
        <strain evidence="3 4">62-1032</strain>
    </source>
</reference>
<comment type="caution">
    <text evidence="3">The sequence shown here is derived from an EMBL/GenBank/DDBJ whole genome shotgun (WGS) entry which is preliminary data.</text>
</comment>
<dbReference type="PANTHER" id="PTHR43674:SF16">
    <property type="entry name" value="CARBON-NITROGEN FAMILY, PUTATIVE (AFU_ORTHOLOGUE AFUA_5G02350)-RELATED"/>
    <property type="match status" value="1"/>
</dbReference>
<dbReference type="PROSITE" id="PS50263">
    <property type="entry name" value="CN_HYDROLASE"/>
    <property type="match status" value="1"/>
</dbReference>
<evidence type="ECO:0000313" key="4">
    <source>
        <dbReference type="Proteomes" id="UP000193467"/>
    </source>
</evidence>
<dbReference type="OrthoDB" id="412018at2759"/>
<evidence type="ECO:0000313" key="3">
    <source>
        <dbReference type="EMBL" id="ORY89161.1"/>
    </source>
</evidence>
<dbReference type="GO" id="GO:0016811">
    <property type="term" value="F:hydrolase activity, acting on carbon-nitrogen (but not peptide) bonds, in linear amides"/>
    <property type="evidence" value="ECO:0007669"/>
    <property type="project" value="TreeGrafter"/>
</dbReference>
<dbReference type="InterPro" id="IPR036526">
    <property type="entry name" value="C-N_Hydrolase_sf"/>
</dbReference>
<name>A0A1Y2FYP4_9BASI</name>
<sequence>MARPLKIALCQFAPQAPESAPDAPTQNLARAHRFVEQAAAGGAQLVVFPEYFISGIIADEKFWSLAQPPHHEHKAQPTSHEGAEHWLESFRLLAIQHSIDIVAGTIVEKSGKKDENGKEILRNVAHYITKQGEVVGRYEKKNLWWPEKDYLTKGDDEHQVFDTEHGRVGMLICWDLAWPEAFRSLLLQNVEIVIAPTCWLGSDGADVGMAHDPECEAKFLDSLIVARAFENECVVIFVNCGGKAEDGWIGGSGVTVPFKGWVGKSKSNEEELFFVDIDVDILKDAREVYGIRRDLVPKLKELGRLPEGVEP</sequence>
<accession>A0A1Y2FYP4</accession>
<dbReference type="CDD" id="cd07197">
    <property type="entry name" value="nitrilase"/>
    <property type="match status" value="1"/>
</dbReference>
<dbReference type="Gene3D" id="3.60.110.10">
    <property type="entry name" value="Carbon-nitrogen hydrolase"/>
    <property type="match status" value="1"/>
</dbReference>
<dbReference type="AlphaFoldDB" id="A0A1Y2FYP4"/>
<gene>
    <name evidence="3" type="ORF">BCR35DRAFT_276261</name>
</gene>
<dbReference type="Proteomes" id="UP000193467">
    <property type="component" value="Unassembled WGS sequence"/>
</dbReference>
<evidence type="ECO:0000256" key="1">
    <source>
        <dbReference type="ARBA" id="ARBA00022801"/>
    </source>
</evidence>
<evidence type="ECO:0000259" key="2">
    <source>
        <dbReference type="PROSITE" id="PS50263"/>
    </source>
</evidence>
<dbReference type="SUPFAM" id="SSF56317">
    <property type="entry name" value="Carbon-nitrogen hydrolase"/>
    <property type="match status" value="1"/>
</dbReference>
<dbReference type="InterPro" id="IPR003010">
    <property type="entry name" value="C-N_Hydrolase"/>
</dbReference>
<dbReference type="PANTHER" id="PTHR43674">
    <property type="entry name" value="NITRILASE C965.09-RELATED"/>
    <property type="match status" value="1"/>
</dbReference>
<proteinExistence type="predicted"/>
<organism evidence="3 4">
    <name type="scientific">Leucosporidium creatinivorum</name>
    <dbReference type="NCBI Taxonomy" id="106004"/>
    <lineage>
        <taxon>Eukaryota</taxon>
        <taxon>Fungi</taxon>
        <taxon>Dikarya</taxon>
        <taxon>Basidiomycota</taxon>
        <taxon>Pucciniomycotina</taxon>
        <taxon>Microbotryomycetes</taxon>
        <taxon>Leucosporidiales</taxon>
        <taxon>Leucosporidium</taxon>
    </lineage>
</organism>
<keyword evidence="1 3" id="KW-0378">Hydrolase</keyword>
<dbReference type="Pfam" id="PF00795">
    <property type="entry name" value="CN_hydrolase"/>
    <property type="match status" value="1"/>
</dbReference>
<dbReference type="EMBL" id="MCGR01000007">
    <property type="protein sequence ID" value="ORY89161.1"/>
    <property type="molecule type" value="Genomic_DNA"/>
</dbReference>
<dbReference type="InParanoid" id="A0A1Y2FYP4"/>
<keyword evidence="4" id="KW-1185">Reference proteome</keyword>